<dbReference type="EMBL" id="KN830786">
    <property type="protein sequence ID" value="KIK72476.1"/>
    <property type="molecule type" value="Genomic_DNA"/>
</dbReference>
<evidence type="ECO:0000313" key="2">
    <source>
        <dbReference type="Proteomes" id="UP000054538"/>
    </source>
</evidence>
<dbReference type="Proteomes" id="UP000054538">
    <property type="component" value="Unassembled WGS sequence"/>
</dbReference>
<gene>
    <name evidence="1" type="ORF">PAXRUDRAFT_21942</name>
</gene>
<evidence type="ECO:0000313" key="1">
    <source>
        <dbReference type="EMBL" id="KIK72476.1"/>
    </source>
</evidence>
<reference evidence="1 2" key="1">
    <citation type="submission" date="2014-04" db="EMBL/GenBank/DDBJ databases">
        <authorList>
            <consortium name="DOE Joint Genome Institute"/>
            <person name="Kuo A."/>
            <person name="Kohler A."/>
            <person name="Jargeat P."/>
            <person name="Nagy L.G."/>
            <person name="Floudas D."/>
            <person name="Copeland A."/>
            <person name="Barry K.W."/>
            <person name="Cichocki N."/>
            <person name="Veneault-Fourrey C."/>
            <person name="LaButti K."/>
            <person name="Lindquist E.A."/>
            <person name="Lipzen A."/>
            <person name="Lundell T."/>
            <person name="Morin E."/>
            <person name="Murat C."/>
            <person name="Sun H."/>
            <person name="Tunlid A."/>
            <person name="Henrissat B."/>
            <person name="Grigoriev I.V."/>
            <person name="Hibbett D.S."/>
            <person name="Martin F."/>
            <person name="Nordberg H.P."/>
            <person name="Cantor M.N."/>
            <person name="Hua S.X."/>
        </authorList>
    </citation>
    <scope>NUCLEOTIDE SEQUENCE [LARGE SCALE GENOMIC DNA]</scope>
    <source>
        <strain evidence="1 2">Ve08.2h10</strain>
    </source>
</reference>
<accession>A0A0D0CNW5</accession>
<dbReference type="AlphaFoldDB" id="A0A0D0CNW5"/>
<proteinExistence type="predicted"/>
<protein>
    <submittedName>
        <fullName evidence="1">Uncharacterized protein</fullName>
    </submittedName>
</protein>
<name>A0A0D0CNW5_9AGAM</name>
<dbReference type="InParanoid" id="A0A0D0CNW5"/>
<keyword evidence="2" id="KW-1185">Reference proteome</keyword>
<sequence>MDSEWIYLAAEWRYELRRFRSVELVFQFQSSLYFVNQECMVTADKIQED</sequence>
<organism evidence="1 2">
    <name type="scientific">Paxillus rubicundulus Ve08.2h10</name>
    <dbReference type="NCBI Taxonomy" id="930991"/>
    <lineage>
        <taxon>Eukaryota</taxon>
        <taxon>Fungi</taxon>
        <taxon>Dikarya</taxon>
        <taxon>Basidiomycota</taxon>
        <taxon>Agaricomycotina</taxon>
        <taxon>Agaricomycetes</taxon>
        <taxon>Agaricomycetidae</taxon>
        <taxon>Boletales</taxon>
        <taxon>Paxilineae</taxon>
        <taxon>Paxillaceae</taxon>
        <taxon>Paxillus</taxon>
    </lineage>
</organism>
<dbReference type="HOGENOM" id="CLU_3143555_0_0_1"/>
<reference evidence="2" key="2">
    <citation type="submission" date="2015-01" db="EMBL/GenBank/DDBJ databases">
        <title>Evolutionary Origins and Diversification of the Mycorrhizal Mutualists.</title>
        <authorList>
            <consortium name="DOE Joint Genome Institute"/>
            <consortium name="Mycorrhizal Genomics Consortium"/>
            <person name="Kohler A."/>
            <person name="Kuo A."/>
            <person name="Nagy L.G."/>
            <person name="Floudas D."/>
            <person name="Copeland A."/>
            <person name="Barry K.W."/>
            <person name="Cichocki N."/>
            <person name="Veneault-Fourrey C."/>
            <person name="LaButti K."/>
            <person name="Lindquist E.A."/>
            <person name="Lipzen A."/>
            <person name="Lundell T."/>
            <person name="Morin E."/>
            <person name="Murat C."/>
            <person name="Riley R."/>
            <person name="Ohm R."/>
            <person name="Sun H."/>
            <person name="Tunlid A."/>
            <person name="Henrissat B."/>
            <person name="Grigoriev I.V."/>
            <person name="Hibbett D.S."/>
            <person name="Martin F."/>
        </authorList>
    </citation>
    <scope>NUCLEOTIDE SEQUENCE [LARGE SCALE GENOMIC DNA]</scope>
    <source>
        <strain evidence="2">Ve08.2h10</strain>
    </source>
</reference>